<dbReference type="InterPro" id="IPR010917">
    <property type="entry name" value="TonB_rcpt_CS"/>
</dbReference>
<dbReference type="Gene3D" id="2.170.130.10">
    <property type="entry name" value="TonB-dependent receptor, plug domain"/>
    <property type="match status" value="1"/>
</dbReference>
<keyword evidence="2 12" id="KW-0813">Transport</keyword>
<dbReference type="InterPro" id="IPR039426">
    <property type="entry name" value="TonB-dep_rcpt-like"/>
</dbReference>
<evidence type="ECO:0000256" key="2">
    <source>
        <dbReference type="ARBA" id="ARBA00022448"/>
    </source>
</evidence>
<evidence type="ECO:0000256" key="9">
    <source>
        <dbReference type="ARBA" id="ARBA00023077"/>
    </source>
</evidence>
<proteinExistence type="inferred from homology"/>
<dbReference type="RefSeq" id="WP_207988934.1">
    <property type="nucleotide sequence ID" value="NZ_CP071794.1"/>
</dbReference>
<comment type="subcellular location">
    <subcellularLocation>
        <location evidence="1 12">Cell outer membrane</location>
        <topology evidence="1 12">Multi-pass membrane protein</topology>
    </subcellularLocation>
</comment>
<name>A0ABX7T5S0_9SPHN</name>
<dbReference type="InterPro" id="IPR000531">
    <property type="entry name" value="Beta-barrel_TonB"/>
</dbReference>
<evidence type="ECO:0000256" key="13">
    <source>
        <dbReference type="PROSITE-ProRule" id="PRU10144"/>
    </source>
</evidence>
<evidence type="ECO:0000256" key="11">
    <source>
        <dbReference type="ARBA" id="ARBA00023237"/>
    </source>
</evidence>
<keyword evidence="11 12" id="KW-0998">Cell outer membrane</keyword>
<feature type="domain" description="TonB-dependent receptor-like beta-barrel" evidence="16">
    <location>
        <begin position="273"/>
        <end position="648"/>
    </location>
</feature>
<evidence type="ECO:0000259" key="17">
    <source>
        <dbReference type="Pfam" id="PF07715"/>
    </source>
</evidence>
<dbReference type="Gene3D" id="2.40.170.20">
    <property type="entry name" value="TonB-dependent receptor, beta-barrel domain"/>
    <property type="match status" value="1"/>
</dbReference>
<keyword evidence="3 12" id="KW-1134">Transmembrane beta strand</keyword>
<evidence type="ECO:0000256" key="1">
    <source>
        <dbReference type="ARBA" id="ARBA00004571"/>
    </source>
</evidence>
<keyword evidence="6 15" id="KW-0732">Signal</keyword>
<dbReference type="InterPro" id="IPR037066">
    <property type="entry name" value="Plug_dom_sf"/>
</dbReference>
<feature type="signal peptide" evidence="15">
    <location>
        <begin position="1"/>
        <end position="20"/>
    </location>
</feature>
<evidence type="ECO:0000256" key="10">
    <source>
        <dbReference type="ARBA" id="ARBA00023136"/>
    </source>
</evidence>
<evidence type="ECO:0000259" key="16">
    <source>
        <dbReference type="Pfam" id="PF00593"/>
    </source>
</evidence>
<dbReference type="InterPro" id="IPR036942">
    <property type="entry name" value="Beta-barrel_TonB_sf"/>
</dbReference>
<evidence type="ECO:0000256" key="6">
    <source>
        <dbReference type="ARBA" id="ARBA00022729"/>
    </source>
</evidence>
<keyword evidence="4" id="KW-0410">Iron transport</keyword>
<protein>
    <submittedName>
        <fullName evidence="18">TonB-dependent receptor</fullName>
    </submittedName>
</protein>
<sequence>MIRNAILTSVALCVPAIASAQDISDSDTDNIIVVTGERTERTLQETASSVSVTTQADLDAFAGPDTLERIFNQTANVTTSGNGNQGPTIRGANTSGILTSLESFFGGSQPRTTIQVDGRQLTFNEFVYSGESAWDIERVEIFRGPQTTTQGRNAIAGAIFIETAKPNHDEFEGKLRAIVGNFDTYQASAVVSGPIADGQLAFRLSADYREQESFVRPLGVTADLGRNLRRIETLNLRGKLSIKPEALPGFDGLITVTHADTSRPQTEGIDAPFEDLQRFNPGFSIFETNSDAITVALNYAVSDNFGLSNTTSYSDVSVQRLVAPGQGNADIQSDELTNELLARFGNEGSAITGLAGFYISRFESEETLDLSGFGIGIGDFNDERDSLGIFAEANIALSPDLYANIGGRWQRDSQTRLGGFAGVIPIDFDESFDAFLPKFELAFDVSDEVRIGLIAERGFNAGGFTFNFETFSAETFEQETLWNYEAFFRAQLLDQRLTLNGNIFYSDIDDLQIATLVELGPDFFANIFSNAPEARSIGAELEARFAVNDRWTLQTGIGITDTKFQSDSNAGALIDGNEFQRTPGLTAVGGIIWEPAPGFTLSGFGRYSDGYFSDDANLAANNVDSYFVADFQASYEYEGLRLFLDLTNAFDAFYELSVFDSGTLANVGEPRKVSVGLEFAF</sequence>
<evidence type="ECO:0000313" key="19">
    <source>
        <dbReference type="Proteomes" id="UP000663923"/>
    </source>
</evidence>
<dbReference type="PROSITE" id="PS01156">
    <property type="entry name" value="TONB_DEPENDENT_REC_2"/>
    <property type="match status" value="1"/>
</dbReference>
<evidence type="ECO:0000256" key="7">
    <source>
        <dbReference type="ARBA" id="ARBA00023004"/>
    </source>
</evidence>
<keyword evidence="5 12" id="KW-0812">Transmembrane</keyword>
<dbReference type="PANTHER" id="PTHR32552:SF81">
    <property type="entry name" value="TONB-DEPENDENT OUTER MEMBRANE RECEPTOR"/>
    <property type="match status" value="1"/>
</dbReference>
<keyword evidence="7" id="KW-0408">Iron</keyword>
<evidence type="ECO:0000256" key="15">
    <source>
        <dbReference type="SAM" id="SignalP"/>
    </source>
</evidence>
<keyword evidence="8" id="KW-0406">Ion transport</keyword>
<dbReference type="Proteomes" id="UP000663923">
    <property type="component" value="Chromosome"/>
</dbReference>
<keyword evidence="9 14" id="KW-0798">TonB box</keyword>
<dbReference type="EMBL" id="CP071794">
    <property type="protein sequence ID" value="QTD56881.1"/>
    <property type="molecule type" value="Genomic_DNA"/>
</dbReference>
<feature type="chain" id="PRO_5046130509" evidence="15">
    <location>
        <begin position="21"/>
        <end position="681"/>
    </location>
</feature>
<organism evidence="18 19">
    <name type="scientific">Parasphingorhabdus cellanae</name>
    <dbReference type="NCBI Taxonomy" id="2806553"/>
    <lineage>
        <taxon>Bacteria</taxon>
        <taxon>Pseudomonadati</taxon>
        <taxon>Pseudomonadota</taxon>
        <taxon>Alphaproteobacteria</taxon>
        <taxon>Sphingomonadales</taxon>
        <taxon>Sphingomonadaceae</taxon>
        <taxon>Parasphingorhabdus</taxon>
    </lineage>
</organism>
<keyword evidence="10 12" id="KW-0472">Membrane</keyword>
<feature type="short sequence motif" description="TonB C-terminal box" evidence="13">
    <location>
        <begin position="664"/>
        <end position="681"/>
    </location>
</feature>
<evidence type="ECO:0000256" key="4">
    <source>
        <dbReference type="ARBA" id="ARBA00022496"/>
    </source>
</evidence>
<evidence type="ECO:0000256" key="3">
    <source>
        <dbReference type="ARBA" id="ARBA00022452"/>
    </source>
</evidence>
<evidence type="ECO:0000256" key="14">
    <source>
        <dbReference type="RuleBase" id="RU003357"/>
    </source>
</evidence>
<feature type="domain" description="TonB-dependent receptor plug" evidence="17">
    <location>
        <begin position="43"/>
        <end position="158"/>
    </location>
</feature>
<accession>A0ABX7T5S0</accession>
<gene>
    <name evidence="18" type="ORF">J4G78_04720</name>
</gene>
<comment type="similarity">
    <text evidence="12 14">Belongs to the TonB-dependent receptor family.</text>
</comment>
<dbReference type="PANTHER" id="PTHR32552">
    <property type="entry name" value="FERRICHROME IRON RECEPTOR-RELATED"/>
    <property type="match status" value="1"/>
</dbReference>
<evidence type="ECO:0000313" key="18">
    <source>
        <dbReference type="EMBL" id="QTD56881.1"/>
    </source>
</evidence>
<dbReference type="Pfam" id="PF07715">
    <property type="entry name" value="Plug"/>
    <property type="match status" value="1"/>
</dbReference>
<keyword evidence="19" id="KW-1185">Reference proteome</keyword>
<keyword evidence="18" id="KW-0675">Receptor</keyword>
<dbReference type="PROSITE" id="PS52016">
    <property type="entry name" value="TONB_DEPENDENT_REC_3"/>
    <property type="match status" value="1"/>
</dbReference>
<dbReference type="SUPFAM" id="SSF56935">
    <property type="entry name" value="Porins"/>
    <property type="match status" value="1"/>
</dbReference>
<evidence type="ECO:0000256" key="8">
    <source>
        <dbReference type="ARBA" id="ARBA00023065"/>
    </source>
</evidence>
<evidence type="ECO:0000256" key="12">
    <source>
        <dbReference type="PROSITE-ProRule" id="PRU01360"/>
    </source>
</evidence>
<evidence type="ECO:0000256" key="5">
    <source>
        <dbReference type="ARBA" id="ARBA00022692"/>
    </source>
</evidence>
<dbReference type="InterPro" id="IPR012910">
    <property type="entry name" value="Plug_dom"/>
</dbReference>
<reference evidence="18 19" key="1">
    <citation type="submission" date="2021-03" db="EMBL/GenBank/DDBJ databases">
        <title>Complete genome of Parasphingorhabdus_sp.JHSY0214.</title>
        <authorList>
            <person name="Yoo J.H."/>
            <person name="Bae J.W."/>
        </authorList>
    </citation>
    <scope>NUCLEOTIDE SEQUENCE [LARGE SCALE GENOMIC DNA]</scope>
    <source>
        <strain evidence="18 19">JHSY0214</strain>
    </source>
</reference>
<dbReference type="Pfam" id="PF00593">
    <property type="entry name" value="TonB_dep_Rec_b-barrel"/>
    <property type="match status" value="1"/>
</dbReference>